<sequence>MTQNSLINTSEMIKVVPGIPAEFEDYIVSRRIRIISDFPGFLGDELRLLDAGCGSGCSLLQLCNFFKDCHGFDVNEDYIQRLLEEVAIRNIANCSASTGDLCNLEFDSESVDRLISFEVIEHLPDENAGVKSMYRVLKPGGLAAFSVPNKWWVFETHGAYLPLLRWDRVPFFSWLPKPIHERYAKARIYTKQRIVKLLASVGFKVLKVSYVTAPMDRLTIKPLQKLVKSTVLRNDTTNIPMFSTAIMVIAAKENSKA</sequence>
<dbReference type="GO" id="GO:0008757">
    <property type="term" value="F:S-adenosylmethionine-dependent methyltransferase activity"/>
    <property type="evidence" value="ECO:0007669"/>
    <property type="project" value="InterPro"/>
</dbReference>
<keyword evidence="2" id="KW-0808">Transferase</keyword>
<proteinExistence type="predicted"/>
<name>A0A517WXB2_9PLAN</name>
<reference evidence="2 3" key="1">
    <citation type="submission" date="2019-03" db="EMBL/GenBank/DDBJ databases">
        <title>Deep-cultivation of Planctomycetes and their phenomic and genomic characterization uncovers novel biology.</title>
        <authorList>
            <person name="Wiegand S."/>
            <person name="Jogler M."/>
            <person name="Boedeker C."/>
            <person name="Pinto D."/>
            <person name="Vollmers J."/>
            <person name="Rivas-Marin E."/>
            <person name="Kohn T."/>
            <person name="Peeters S.H."/>
            <person name="Heuer A."/>
            <person name="Rast P."/>
            <person name="Oberbeckmann S."/>
            <person name="Bunk B."/>
            <person name="Jeske O."/>
            <person name="Meyerdierks A."/>
            <person name="Storesund J.E."/>
            <person name="Kallscheuer N."/>
            <person name="Luecker S."/>
            <person name="Lage O.M."/>
            <person name="Pohl T."/>
            <person name="Merkel B.J."/>
            <person name="Hornburger P."/>
            <person name="Mueller R.-W."/>
            <person name="Bruemmer F."/>
            <person name="Labrenz M."/>
            <person name="Spormann A.M."/>
            <person name="Op den Camp H."/>
            <person name="Overmann J."/>
            <person name="Amann R."/>
            <person name="Jetten M.S.M."/>
            <person name="Mascher T."/>
            <person name="Medema M.H."/>
            <person name="Devos D.P."/>
            <person name="Kaster A.-K."/>
            <person name="Ovreas L."/>
            <person name="Rohde M."/>
            <person name="Galperin M.Y."/>
            <person name="Jogler C."/>
        </authorList>
    </citation>
    <scope>NUCLEOTIDE SEQUENCE [LARGE SCALE GENOMIC DNA]</scope>
    <source>
        <strain evidence="2 3">V202</strain>
    </source>
</reference>
<dbReference type="SUPFAM" id="SSF53335">
    <property type="entry name" value="S-adenosyl-L-methionine-dependent methyltransferases"/>
    <property type="match status" value="1"/>
</dbReference>
<evidence type="ECO:0000313" key="2">
    <source>
        <dbReference type="EMBL" id="QDU09852.1"/>
    </source>
</evidence>
<dbReference type="EMBL" id="CP037422">
    <property type="protein sequence ID" value="QDU09852.1"/>
    <property type="molecule type" value="Genomic_DNA"/>
</dbReference>
<dbReference type="InterPro" id="IPR029063">
    <property type="entry name" value="SAM-dependent_MTases_sf"/>
</dbReference>
<dbReference type="OrthoDB" id="9804312at2"/>
<dbReference type="Gene3D" id="3.40.50.150">
    <property type="entry name" value="Vaccinia Virus protein VP39"/>
    <property type="match status" value="1"/>
</dbReference>
<dbReference type="PANTHER" id="PTHR43861:SF1">
    <property type="entry name" value="TRANS-ACONITATE 2-METHYLTRANSFERASE"/>
    <property type="match status" value="1"/>
</dbReference>
<keyword evidence="3" id="KW-1185">Reference proteome</keyword>
<feature type="domain" description="Methyltransferase type 11" evidence="1">
    <location>
        <begin position="49"/>
        <end position="145"/>
    </location>
</feature>
<dbReference type="Proteomes" id="UP000318384">
    <property type="component" value="Chromosome"/>
</dbReference>
<dbReference type="GO" id="GO:0032259">
    <property type="term" value="P:methylation"/>
    <property type="evidence" value="ECO:0007669"/>
    <property type="project" value="UniProtKB-KW"/>
</dbReference>
<accession>A0A517WXB2</accession>
<gene>
    <name evidence="2" type="ORF">V202x_32490</name>
</gene>
<dbReference type="Pfam" id="PF08241">
    <property type="entry name" value="Methyltransf_11"/>
    <property type="match status" value="1"/>
</dbReference>
<organism evidence="2 3">
    <name type="scientific">Gimesia aquarii</name>
    <dbReference type="NCBI Taxonomy" id="2527964"/>
    <lineage>
        <taxon>Bacteria</taxon>
        <taxon>Pseudomonadati</taxon>
        <taxon>Planctomycetota</taxon>
        <taxon>Planctomycetia</taxon>
        <taxon>Planctomycetales</taxon>
        <taxon>Planctomycetaceae</taxon>
        <taxon>Gimesia</taxon>
    </lineage>
</organism>
<keyword evidence="2" id="KW-0489">Methyltransferase</keyword>
<dbReference type="InterPro" id="IPR013216">
    <property type="entry name" value="Methyltransf_11"/>
</dbReference>
<dbReference type="AlphaFoldDB" id="A0A517WXB2"/>
<dbReference type="EC" id="2.1.1.-" evidence="2"/>
<evidence type="ECO:0000259" key="1">
    <source>
        <dbReference type="Pfam" id="PF08241"/>
    </source>
</evidence>
<dbReference type="CDD" id="cd02440">
    <property type="entry name" value="AdoMet_MTases"/>
    <property type="match status" value="1"/>
</dbReference>
<dbReference type="PANTHER" id="PTHR43861">
    <property type="entry name" value="TRANS-ACONITATE 2-METHYLTRANSFERASE-RELATED"/>
    <property type="match status" value="1"/>
</dbReference>
<protein>
    <submittedName>
        <fullName evidence="2">Putative S-adenosylmethionine-dependent methyltransferase</fullName>
        <ecNumber evidence="2">2.1.1.-</ecNumber>
    </submittedName>
</protein>
<evidence type="ECO:0000313" key="3">
    <source>
        <dbReference type="Proteomes" id="UP000318384"/>
    </source>
</evidence>
<dbReference type="RefSeq" id="WP_145176733.1">
    <property type="nucleotide sequence ID" value="NZ_CP037422.1"/>
</dbReference>